<protein>
    <submittedName>
        <fullName evidence="3">Oidioi.mRNA.OKI2018_I69.XSR.g14826.t1.cds</fullName>
    </submittedName>
</protein>
<reference evidence="3 4" key="1">
    <citation type="submission" date="2021-04" db="EMBL/GenBank/DDBJ databases">
        <authorList>
            <person name="Bliznina A."/>
        </authorList>
    </citation>
    <scope>NUCLEOTIDE SEQUENCE [LARGE SCALE GENOMIC DNA]</scope>
</reference>
<name>A0ABN7SEZ5_OIKDI</name>
<feature type="coiled-coil region" evidence="2">
    <location>
        <begin position="83"/>
        <end position="134"/>
    </location>
</feature>
<organism evidence="3 4">
    <name type="scientific">Oikopleura dioica</name>
    <name type="common">Tunicate</name>
    <dbReference type="NCBI Taxonomy" id="34765"/>
    <lineage>
        <taxon>Eukaryota</taxon>
        <taxon>Metazoa</taxon>
        <taxon>Chordata</taxon>
        <taxon>Tunicata</taxon>
        <taxon>Appendicularia</taxon>
        <taxon>Copelata</taxon>
        <taxon>Oikopleuridae</taxon>
        <taxon>Oikopleura</taxon>
    </lineage>
</organism>
<dbReference type="Proteomes" id="UP001158576">
    <property type="component" value="Chromosome XSR"/>
</dbReference>
<evidence type="ECO:0000313" key="3">
    <source>
        <dbReference type="EMBL" id="CAG5096880.1"/>
    </source>
</evidence>
<keyword evidence="2" id="KW-0175">Coiled coil</keyword>
<dbReference type="EMBL" id="OU015569">
    <property type="protein sequence ID" value="CAG5096880.1"/>
    <property type="molecule type" value="Genomic_DNA"/>
</dbReference>
<dbReference type="InterPro" id="IPR010849">
    <property type="entry name" value="Gonadal"/>
</dbReference>
<accession>A0ABN7SEZ5</accession>
<dbReference type="Pfam" id="PF07324">
    <property type="entry name" value="DGCR6"/>
    <property type="match status" value="1"/>
</dbReference>
<comment type="similarity">
    <text evidence="1">Belongs to the gonadal family.</text>
</comment>
<evidence type="ECO:0000256" key="2">
    <source>
        <dbReference type="SAM" id="Coils"/>
    </source>
</evidence>
<evidence type="ECO:0000313" key="4">
    <source>
        <dbReference type="Proteomes" id="UP001158576"/>
    </source>
</evidence>
<gene>
    <name evidence="3" type="ORF">OKIOD_LOCUS6384</name>
</gene>
<dbReference type="PANTHER" id="PTHR13054">
    <property type="entry name" value="DIGEORGE SYNDROME CRITICAL REGION 6 DGCR6 FAMILY MEMBER"/>
    <property type="match status" value="1"/>
</dbReference>
<keyword evidence="4" id="KW-1185">Reference proteome</keyword>
<dbReference type="PANTHER" id="PTHR13054:SF2">
    <property type="entry name" value="PROTEIN DGCR6"/>
    <property type="match status" value="1"/>
</dbReference>
<sequence>MAVSSDKVPVSTRVREIAHKELERHVQDPFKIDLVKKLVQVVEDALNEDDLWIIQVVKELEKCQVLILDGLYGERTVLMRKQRERMSAQMKNHQQRVLGMKDEVELRRIRRQIKSEHEQMVDEMKEERRQFDLKLVKDMEETVKQQQETLVDNEVPGFKISMMPTDISLQKDILRFLLAIHAEFCK</sequence>
<proteinExistence type="inferred from homology"/>
<evidence type="ECO:0000256" key="1">
    <source>
        <dbReference type="ARBA" id="ARBA00005939"/>
    </source>
</evidence>